<dbReference type="OrthoDB" id="4364199at2759"/>
<dbReference type="AlphaFoldDB" id="Q0CIW9"/>
<dbReference type="RefSeq" id="XP_001215543.1">
    <property type="nucleotide sequence ID" value="XM_001215543.1"/>
</dbReference>
<dbReference type="GeneID" id="4321891"/>
<evidence type="ECO:0000256" key="1">
    <source>
        <dbReference type="SAM" id="MobiDB-lite"/>
    </source>
</evidence>
<reference evidence="3" key="1">
    <citation type="submission" date="2005-09" db="EMBL/GenBank/DDBJ databases">
        <title>Annotation of the Aspergillus terreus NIH2624 genome.</title>
        <authorList>
            <person name="Birren B.W."/>
            <person name="Lander E.S."/>
            <person name="Galagan J.E."/>
            <person name="Nusbaum C."/>
            <person name="Devon K."/>
            <person name="Henn M."/>
            <person name="Ma L.-J."/>
            <person name="Jaffe D.B."/>
            <person name="Butler J."/>
            <person name="Alvarez P."/>
            <person name="Gnerre S."/>
            <person name="Grabherr M."/>
            <person name="Kleber M."/>
            <person name="Mauceli E.W."/>
            <person name="Brockman W."/>
            <person name="Rounsley S."/>
            <person name="Young S.K."/>
            <person name="LaButti K."/>
            <person name="Pushparaj V."/>
            <person name="DeCaprio D."/>
            <person name="Crawford M."/>
            <person name="Koehrsen M."/>
            <person name="Engels R."/>
            <person name="Montgomery P."/>
            <person name="Pearson M."/>
            <person name="Howarth C."/>
            <person name="Larson L."/>
            <person name="Luoma S."/>
            <person name="White J."/>
            <person name="Alvarado L."/>
            <person name="Kodira C.D."/>
            <person name="Zeng Q."/>
            <person name="Oleary S."/>
            <person name="Yandava C."/>
            <person name="Denning D.W."/>
            <person name="Nierman W.C."/>
            <person name="Milne T."/>
            <person name="Madden K."/>
        </authorList>
    </citation>
    <scope>NUCLEOTIDE SEQUENCE [LARGE SCALE GENOMIC DNA]</scope>
    <source>
        <strain evidence="3">NIH 2624 / FGSC A1156</strain>
    </source>
</reference>
<protein>
    <submittedName>
        <fullName evidence="2">Uncharacterized protein</fullName>
    </submittedName>
</protein>
<feature type="region of interest" description="Disordered" evidence="1">
    <location>
        <begin position="1"/>
        <end position="34"/>
    </location>
</feature>
<proteinExistence type="predicted"/>
<evidence type="ECO:0000313" key="2">
    <source>
        <dbReference type="EMBL" id="EAU32909.1"/>
    </source>
</evidence>
<name>Q0CIW9_ASPTN</name>
<evidence type="ECO:0000313" key="3">
    <source>
        <dbReference type="Proteomes" id="UP000007963"/>
    </source>
</evidence>
<accession>Q0CIW9</accession>
<dbReference type="Proteomes" id="UP000007963">
    <property type="component" value="Unassembled WGS sequence"/>
</dbReference>
<dbReference type="EMBL" id="CH476602">
    <property type="protein sequence ID" value="EAU32909.1"/>
    <property type="molecule type" value="Genomic_DNA"/>
</dbReference>
<organism evidence="2 3">
    <name type="scientific">Aspergillus terreus (strain NIH 2624 / FGSC A1156)</name>
    <dbReference type="NCBI Taxonomy" id="341663"/>
    <lineage>
        <taxon>Eukaryota</taxon>
        <taxon>Fungi</taxon>
        <taxon>Dikarya</taxon>
        <taxon>Ascomycota</taxon>
        <taxon>Pezizomycotina</taxon>
        <taxon>Eurotiomycetes</taxon>
        <taxon>Eurotiomycetidae</taxon>
        <taxon>Eurotiales</taxon>
        <taxon>Aspergillaceae</taxon>
        <taxon>Aspergillus</taxon>
        <taxon>Aspergillus subgen. Circumdati</taxon>
    </lineage>
</organism>
<dbReference type="HOGENOM" id="CLU_1610413_0_0_1"/>
<gene>
    <name evidence="2" type="ORF">ATEG_06365</name>
</gene>
<dbReference type="VEuPathDB" id="FungiDB:ATEG_06365"/>
<sequence length="165" mass="18312">MHVKCLKREENQATGEGERILPDRPDWAAERRSDRNSFQRVARSTWLDSAVSFALARSHQWACRWHLATYLPDGVQQPRRTPNVAELCFGVMAGIAATMATDFAAPDGYKRPRVAVRTPPGEDVAIGSLHNGKDMAGTLVCHSDATPGRLAGRPWERRLVLKPVV</sequence>